<keyword evidence="3 6" id="KW-0812">Transmembrane</keyword>
<dbReference type="STRING" id="1123500.GCA_000420365_00096"/>
<evidence type="ECO:0000256" key="2">
    <source>
        <dbReference type="ARBA" id="ARBA00010350"/>
    </source>
</evidence>
<comment type="similarity">
    <text evidence="2 6">Belongs to the BI1 family.</text>
</comment>
<evidence type="ECO:0000256" key="1">
    <source>
        <dbReference type="ARBA" id="ARBA00004141"/>
    </source>
</evidence>
<feature type="transmembrane region" description="Helical" evidence="6">
    <location>
        <begin position="26"/>
        <end position="49"/>
    </location>
</feature>
<dbReference type="CDD" id="cd10432">
    <property type="entry name" value="BI-1-like_bacterial"/>
    <property type="match status" value="1"/>
</dbReference>
<feature type="transmembrane region" description="Helical" evidence="6">
    <location>
        <begin position="55"/>
        <end position="75"/>
    </location>
</feature>
<comment type="subcellular location">
    <subcellularLocation>
        <location evidence="1">Membrane</location>
        <topology evidence="1">Multi-pass membrane protein</topology>
    </subcellularLocation>
</comment>
<feature type="transmembrane region" description="Helical" evidence="6">
    <location>
        <begin position="87"/>
        <end position="107"/>
    </location>
</feature>
<reference evidence="7 8" key="1">
    <citation type="journal article" date="2015" name="Genome Announc.">
        <title>Expanding the biotechnology potential of lactobacilli through comparative genomics of 213 strains and associated genera.</title>
        <authorList>
            <person name="Sun Z."/>
            <person name="Harris H.M."/>
            <person name="McCann A."/>
            <person name="Guo C."/>
            <person name="Argimon S."/>
            <person name="Zhang W."/>
            <person name="Yang X."/>
            <person name="Jeffery I.B."/>
            <person name="Cooney J.C."/>
            <person name="Kagawa T.F."/>
            <person name="Liu W."/>
            <person name="Song Y."/>
            <person name="Salvetti E."/>
            <person name="Wrobel A."/>
            <person name="Rasinkangas P."/>
            <person name="Parkhill J."/>
            <person name="Rea M.C."/>
            <person name="O'Sullivan O."/>
            <person name="Ritari J."/>
            <person name="Douillard F.P."/>
            <person name="Paul Ross R."/>
            <person name="Yang R."/>
            <person name="Briner A.E."/>
            <person name="Felis G.E."/>
            <person name="de Vos W.M."/>
            <person name="Barrangou R."/>
            <person name="Klaenhammer T.R."/>
            <person name="Caufield P.W."/>
            <person name="Cui Y."/>
            <person name="Zhang H."/>
            <person name="O'Toole P.W."/>
        </authorList>
    </citation>
    <scope>NUCLEOTIDE SEQUENCE [LARGE SCALE GENOMIC DNA]</scope>
    <source>
        <strain evidence="7 8">DSM 20190</strain>
    </source>
</reference>
<dbReference type="PATRIC" id="fig|1123500.6.peg.409"/>
<evidence type="ECO:0000256" key="5">
    <source>
        <dbReference type="ARBA" id="ARBA00023136"/>
    </source>
</evidence>
<dbReference type="PANTHER" id="PTHR23291">
    <property type="entry name" value="BAX INHIBITOR-RELATED"/>
    <property type="match status" value="1"/>
</dbReference>
<evidence type="ECO:0000256" key="3">
    <source>
        <dbReference type="ARBA" id="ARBA00022692"/>
    </source>
</evidence>
<dbReference type="Proteomes" id="UP000051296">
    <property type="component" value="Unassembled WGS sequence"/>
</dbReference>
<keyword evidence="4 6" id="KW-1133">Transmembrane helix</keyword>
<feature type="transmembrane region" description="Helical" evidence="6">
    <location>
        <begin position="169"/>
        <end position="191"/>
    </location>
</feature>
<sequence>MNNFGQENPRIVNPDAAGMNSFFRKIYTYVAMAMLVSAATAYVGVTFFAPQIAAIFSSTLGTLLLFGLMLAFVALMSRKAFTNPGAAFGMLMGYAVMNGAFFSVIGLTVNAGIIGMAFISTAFLYVGMAAYGWLTKKSMASMGTFLMGALIALIVASLINMFFFNSIVYLLTSVVGIIVFALLTAYDVNTIKQQYEQYLAVGQGDMRIEQGLAISGALNLYLDFINMFMYFIQLFTAFGGDNR</sequence>
<feature type="transmembrane region" description="Helical" evidence="6">
    <location>
        <begin position="145"/>
        <end position="163"/>
    </location>
</feature>
<comment type="caution">
    <text evidence="7">The sequence shown here is derived from an EMBL/GenBank/DDBJ whole genome shotgun (WGS) entry which is preliminary data.</text>
</comment>
<protein>
    <submittedName>
        <fullName evidence="7">Integral membrane protein</fullName>
    </submittedName>
</protein>
<organism evidence="7 8">
    <name type="scientific">Weissella halotolerans DSM 20190</name>
    <dbReference type="NCBI Taxonomy" id="1123500"/>
    <lineage>
        <taxon>Bacteria</taxon>
        <taxon>Bacillati</taxon>
        <taxon>Bacillota</taxon>
        <taxon>Bacilli</taxon>
        <taxon>Lactobacillales</taxon>
        <taxon>Lactobacillaceae</taxon>
        <taxon>Weissella</taxon>
    </lineage>
</organism>
<dbReference type="GO" id="GO:0005886">
    <property type="term" value="C:plasma membrane"/>
    <property type="evidence" value="ECO:0007669"/>
    <property type="project" value="TreeGrafter"/>
</dbReference>
<evidence type="ECO:0000256" key="6">
    <source>
        <dbReference type="RuleBase" id="RU004379"/>
    </source>
</evidence>
<dbReference type="InterPro" id="IPR006214">
    <property type="entry name" value="Bax_inhibitor_1-related"/>
</dbReference>
<feature type="transmembrane region" description="Helical" evidence="6">
    <location>
        <begin position="113"/>
        <end position="133"/>
    </location>
</feature>
<dbReference type="PANTHER" id="PTHR23291:SF50">
    <property type="entry name" value="PROTEIN LIFEGUARD 4"/>
    <property type="match status" value="1"/>
</dbReference>
<keyword evidence="8" id="KW-1185">Reference proteome</keyword>
<dbReference type="Pfam" id="PF01027">
    <property type="entry name" value="Bax1-I"/>
    <property type="match status" value="1"/>
</dbReference>
<gene>
    <name evidence="7" type="ORF">IV68_GL000408</name>
</gene>
<dbReference type="eggNOG" id="COG0670">
    <property type="taxonomic scope" value="Bacteria"/>
</dbReference>
<dbReference type="OrthoDB" id="9793828at2"/>
<name>A0A0R2FYQ3_9LACO</name>
<accession>A0A0R2FYQ3</accession>
<keyword evidence="5 6" id="KW-0472">Membrane</keyword>
<proteinExistence type="inferred from homology"/>
<dbReference type="FunCoup" id="A0A0R2FYQ3">
    <property type="interactions" value="192"/>
</dbReference>
<dbReference type="EMBL" id="JQAX01000001">
    <property type="protein sequence ID" value="KRN33601.1"/>
    <property type="molecule type" value="Genomic_DNA"/>
</dbReference>
<evidence type="ECO:0000313" key="7">
    <source>
        <dbReference type="EMBL" id="KRN33601.1"/>
    </source>
</evidence>
<feature type="transmembrane region" description="Helical" evidence="6">
    <location>
        <begin position="212"/>
        <end position="232"/>
    </location>
</feature>
<evidence type="ECO:0000313" key="8">
    <source>
        <dbReference type="Proteomes" id="UP000051296"/>
    </source>
</evidence>
<evidence type="ECO:0000256" key="4">
    <source>
        <dbReference type="ARBA" id="ARBA00022989"/>
    </source>
</evidence>
<dbReference type="RefSeq" id="WP_022790899.1">
    <property type="nucleotide sequence ID" value="NZ_ATUU01000001.1"/>
</dbReference>
<dbReference type="AlphaFoldDB" id="A0A0R2FYQ3"/>
<dbReference type="InParanoid" id="A0A0R2FYQ3"/>